<accession>A0A0D1YX86</accession>
<keyword evidence="4 8" id="KW-0805">Transcription regulation</keyword>
<dbReference type="RefSeq" id="XP_016215192.1">
    <property type="nucleotide sequence ID" value="XM_016357103.1"/>
</dbReference>
<keyword evidence="6 8" id="KW-0539">Nucleus</keyword>
<evidence type="ECO:0000256" key="4">
    <source>
        <dbReference type="ARBA" id="ARBA00023015"/>
    </source>
</evidence>
<dbReference type="EMBL" id="KN847538">
    <property type="protein sequence ID" value="KIW05322.1"/>
    <property type="molecule type" value="Genomic_DNA"/>
</dbReference>
<dbReference type="PANTHER" id="PTHR13321:SF2">
    <property type="entry name" value="MEDIATOR OF RNA POLYMERASE II TRANSCRIPTION SUBUNIT 18"/>
    <property type="match status" value="1"/>
</dbReference>
<organism evidence="9 10">
    <name type="scientific">Verruconis gallopava</name>
    <dbReference type="NCBI Taxonomy" id="253628"/>
    <lineage>
        <taxon>Eukaryota</taxon>
        <taxon>Fungi</taxon>
        <taxon>Dikarya</taxon>
        <taxon>Ascomycota</taxon>
        <taxon>Pezizomycotina</taxon>
        <taxon>Dothideomycetes</taxon>
        <taxon>Pleosporomycetidae</taxon>
        <taxon>Venturiales</taxon>
        <taxon>Sympoventuriaceae</taxon>
        <taxon>Verruconis</taxon>
    </lineage>
</organism>
<evidence type="ECO:0000256" key="2">
    <source>
        <dbReference type="ARBA" id="ARBA00009814"/>
    </source>
</evidence>
<keyword evidence="10" id="KW-1185">Reference proteome</keyword>
<dbReference type="HOGENOM" id="CLU_084516_0_0_1"/>
<evidence type="ECO:0000256" key="5">
    <source>
        <dbReference type="ARBA" id="ARBA00023163"/>
    </source>
</evidence>
<dbReference type="GO" id="GO:0006369">
    <property type="term" value="P:termination of RNA polymerase II transcription"/>
    <property type="evidence" value="ECO:0007669"/>
    <property type="project" value="TreeGrafter"/>
</dbReference>
<evidence type="ECO:0000256" key="6">
    <source>
        <dbReference type="ARBA" id="ARBA00023242"/>
    </source>
</evidence>
<comment type="function">
    <text evidence="8">Component of the Mediator complex, a coactivator involved in the regulated transcription of nearly all RNA polymerase II-dependent genes. Mediator functions as a bridge to convey information from gene-specific regulatory proteins to the basal RNA polymerase II transcription machinery. Mediator is recruited to promoters by direct interactions with regulatory proteins and serves as a scaffold for the assembly of a functional preinitiation complex with RNA polymerase II and the general transcription factors.</text>
</comment>
<dbReference type="STRING" id="253628.A0A0D1YX86"/>
<dbReference type="AlphaFoldDB" id="A0A0D1YX86"/>
<reference evidence="9 10" key="1">
    <citation type="submission" date="2015-01" db="EMBL/GenBank/DDBJ databases">
        <title>The Genome Sequence of Ochroconis gallopava CBS43764.</title>
        <authorList>
            <consortium name="The Broad Institute Genomics Platform"/>
            <person name="Cuomo C."/>
            <person name="de Hoog S."/>
            <person name="Gorbushina A."/>
            <person name="Stielow B."/>
            <person name="Teixiera M."/>
            <person name="Abouelleil A."/>
            <person name="Chapman S.B."/>
            <person name="Priest M."/>
            <person name="Young S.K."/>
            <person name="Wortman J."/>
            <person name="Nusbaum C."/>
            <person name="Birren B."/>
        </authorList>
    </citation>
    <scope>NUCLEOTIDE SEQUENCE [LARGE SCALE GENOMIC DNA]</scope>
    <source>
        <strain evidence="9 10">CBS 43764</strain>
    </source>
</reference>
<dbReference type="GO" id="GO:0006357">
    <property type="term" value="P:regulation of transcription by RNA polymerase II"/>
    <property type="evidence" value="ECO:0007669"/>
    <property type="project" value="InterPro"/>
</dbReference>
<keyword evidence="8" id="KW-0010">Activator</keyword>
<comment type="subunit">
    <text evidence="8">Component of the Mediator complex.</text>
</comment>
<keyword evidence="5 8" id="KW-0804">Transcription</keyword>
<comment type="similarity">
    <text evidence="2 8">Belongs to the Mediator complex subunit 18 family.</text>
</comment>
<evidence type="ECO:0000256" key="3">
    <source>
        <dbReference type="ARBA" id="ARBA00019612"/>
    </source>
</evidence>
<dbReference type="Gene3D" id="2.40.320.10">
    <property type="entry name" value="Hypothetical Protein Pfu-838710-001"/>
    <property type="match status" value="1"/>
</dbReference>
<dbReference type="GeneID" id="27311817"/>
<proteinExistence type="inferred from homology"/>
<dbReference type="VEuPathDB" id="FungiDB:PV09_03844"/>
<dbReference type="PANTHER" id="PTHR13321">
    <property type="entry name" value="MEDIATOR OF RNA POLYMERASE II TRANSCRIPTION, SUBUNIT 18"/>
    <property type="match status" value="1"/>
</dbReference>
<evidence type="ECO:0000313" key="9">
    <source>
        <dbReference type="EMBL" id="KIW05322.1"/>
    </source>
</evidence>
<comment type="subcellular location">
    <subcellularLocation>
        <location evidence="1 8">Nucleus</location>
    </subcellularLocation>
</comment>
<evidence type="ECO:0000256" key="8">
    <source>
        <dbReference type="RuleBase" id="RU364150"/>
    </source>
</evidence>
<sequence length="271" mass="29743">MHELLLFGQIPAARHEQLLNILAGLAAMQPQRVLERHVLFKPTRIPQAAGPARGGSQGVVSQKQNQQAVRNANTDVFHLELVKALSELEFGKGSESMEVDATVTEQEGHWELRFKDTPQPGKRPTILRSAETIEIKSGDPQAYVEALGYTVLNQTVVEGHRFILDNIILCLHRIMTLPTPIQSINDPLPAVSSLVPLDKSGSYVLEAKVRIAESNPSLISRAEQELAAFQTRMRGVIDLVVPERLALDTRALHVRPRLGTAAQGNSAQARG</sequence>
<dbReference type="GO" id="GO:0016592">
    <property type="term" value="C:mediator complex"/>
    <property type="evidence" value="ECO:0007669"/>
    <property type="project" value="InterPro"/>
</dbReference>
<protein>
    <recommendedName>
        <fullName evidence="3 8">Mediator of RNA polymerase II transcription subunit 18</fullName>
    </recommendedName>
    <alternativeName>
        <fullName evidence="7 8">Mediator complex subunit 18</fullName>
    </alternativeName>
</protein>
<gene>
    <name evidence="8" type="primary">MED18</name>
    <name evidence="9" type="ORF">PV09_03844</name>
</gene>
<dbReference type="Pfam" id="PF09637">
    <property type="entry name" value="Med18"/>
    <property type="match status" value="1"/>
</dbReference>
<dbReference type="Proteomes" id="UP000053259">
    <property type="component" value="Unassembled WGS sequence"/>
</dbReference>
<evidence type="ECO:0000256" key="1">
    <source>
        <dbReference type="ARBA" id="ARBA00004123"/>
    </source>
</evidence>
<dbReference type="GO" id="GO:0070847">
    <property type="term" value="C:core mediator complex"/>
    <property type="evidence" value="ECO:0007669"/>
    <property type="project" value="TreeGrafter"/>
</dbReference>
<evidence type="ECO:0000256" key="7">
    <source>
        <dbReference type="ARBA" id="ARBA00032012"/>
    </source>
</evidence>
<name>A0A0D1YX86_9PEZI</name>
<dbReference type="GO" id="GO:0003712">
    <property type="term" value="F:transcription coregulator activity"/>
    <property type="evidence" value="ECO:0007669"/>
    <property type="project" value="InterPro"/>
</dbReference>
<dbReference type="InterPro" id="IPR019095">
    <property type="entry name" value="Mediator_Med18"/>
</dbReference>
<dbReference type="EMBL" id="KN847538">
    <property type="protein sequence ID" value="KIW05323.1"/>
    <property type="molecule type" value="Genomic_DNA"/>
</dbReference>
<evidence type="ECO:0000313" key="10">
    <source>
        <dbReference type="Proteomes" id="UP000053259"/>
    </source>
</evidence>
<dbReference type="RefSeq" id="XP_016215191.1">
    <property type="nucleotide sequence ID" value="XM_016357102.1"/>
</dbReference>